<proteinExistence type="inferred from homology"/>
<dbReference type="GO" id="GO:0005759">
    <property type="term" value="C:mitochondrial matrix"/>
    <property type="evidence" value="ECO:0007669"/>
    <property type="project" value="UniProtKB-SubCell"/>
</dbReference>
<comment type="function">
    <text evidence="13">Cleaves proteins, imported into the mitochondrion, to their mature size. While most mitochondrial precursor proteins are processed to the mature form in one step by mitochondrial processing peptidase (MPP), the sequential cleavage by MIP of an octapeptide after initial processing by MPP is a required step for a subgroup of nuclear-encoded precursor proteins destined for the matrix or the inner membrane.</text>
</comment>
<keyword evidence="20" id="KW-1185">Reference proteome</keyword>
<evidence type="ECO:0000256" key="12">
    <source>
        <dbReference type="ARBA" id="ARBA00023128"/>
    </source>
</evidence>
<dbReference type="GO" id="GO:0006518">
    <property type="term" value="P:peptide metabolic process"/>
    <property type="evidence" value="ECO:0007669"/>
    <property type="project" value="TreeGrafter"/>
</dbReference>
<accession>A0A0G2ET62</accession>
<evidence type="ECO:0000256" key="15">
    <source>
        <dbReference type="RuleBase" id="RU003435"/>
    </source>
</evidence>
<keyword evidence="8 15" id="KW-0378">Hydrolase</keyword>
<dbReference type="PANTHER" id="PTHR11804:SF79">
    <property type="entry name" value="MITOCHONDRIAL INTERMEDIATE PEPTIDASE"/>
    <property type="match status" value="1"/>
</dbReference>
<dbReference type="InterPro" id="IPR024079">
    <property type="entry name" value="MetalloPept_cat_dom_sf"/>
</dbReference>
<evidence type="ECO:0000256" key="11">
    <source>
        <dbReference type="ARBA" id="ARBA00023049"/>
    </source>
</evidence>
<evidence type="ECO:0000256" key="6">
    <source>
        <dbReference type="ARBA" id="ARBA00022670"/>
    </source>
</evidence>
<reference evidence="19 20" key="1">
    <citation type="submission" date="2015-05" db="EMBL/GenBank/DDBJ databases">
        <title>Distinctive expansion of gene families associated with plant cell wall degradation and secondary metabolism in the genomes of grapevine trunk pathogens.</title>
        <authorList>
            <person name="Lawrence D.P."/>
            <person name="Travadon R."/>
            <person name="Rolshausen P.E."/>
            <person name="Baumgartner K."/>
        </authorList>
    </citation>
    <scope>NUCLEOTIDE SEQUENCE [LARGE SCALE GENOMIC DNA]</scope>
    <source>
        <strain evidence="19">UCRPC4</strain>
    </source>
</reference>
<keyword evidence="11 15" id="KW-0482">Metalloprotease</keyword>
<evidence type="ECO:0000256" key="14">
    <source>
        <dbReference type="ARBA" id="ARBA00032470"/>
    </source>
</evidence>
<evidence type="ECO:0000256" key="10">
    <source>
        <dbReference type="ARBA" id="ARBA00022946"/>
    </source>
</evidence>
<evidence type="ECO:0000256" key="8">
    <source>
        <dbReference type="ARBA" id="ARBA00022801"/>
    </source>
</evidence>
<dbReference type="InterPro" id="IPR001509">
    <property type="entry name" value="Epimerase_deHydtase"/>
</dbReference>
<dbReference type="InterPro" id="IPR001567">
    <property type="entry name" value="Pept_M3A_M3B_dom"/>
</dbReference>
<comment type="similarity">
    <text evidence="3 15">Belongs to the peptidase M3 family.</text>
</comment>
<dbReference type="EC" id="3.4.24.59" evidence="4"/>
<dbReference type="Gene3D" id="3.40.50.720">
    <property type="entry name" value="NAD(P)-binding Rossmann-like Domain"/>
    <property type="match status" value="1"/>
</dbReference>
<feature type="domain" description="NAD-dependent epimerase/dehydratase" evidence="17">
    <location>
        <begin position="7"/>
        <end position="230"/>
    </location>
</feature>
<dbReference type="CDD" id="cd06457">
    <property type="entry name" value="M3A_MIP"/>
    <property type="match status" value="1"/>
</dbReference>
<dbReference type="EMBL" id="LCWF01000042">
    <property type="protein sequence ID" value="KKY25379.1"/>
    <property type="molecule type" value="Genomic_DNA"/>
</dbReference>
<evidence type="ECO:0000313" key="20">
    <source>
        <dbReference type="Proteomes" id="UP000053317"/>
    </source>
</evidence>
<comment type="subcellular location">
    <subcellularLocation>
        <location evidence="2">Mitochondrion matrix</location>
    </subcellularLocation>
</comment>
<dbReference type="PANTHER" id="PTHR11804">
    <property type="entry name" value="PROTEASE M3 THIMET OLIGOPEPTIDASE-RELATED"/>
    <property type="match status" value="1"/>
</dbReference>
<dbReference type="Proteomes" id="UP000053317">
    <property type="component" value="Unassembled WGS sequence"/>
</dbReference>
<dbReference type="GO" id="GO:0046872">
    <property type="term" value="F:metal ion binding"/>
    <property type="evidence" value="ECO:0007669"/>
    <property type="project" value="UniProtKB-UniRule"/>
</dbReference>
<dbReference type="SUPFAM" id="SSF55486">
    <property type="entry name" value="Metalloproteases ('zincins'), catalytic domain"/>
    <property type="match status" value="1"/>
</dbReference>
<evidence type="ECO:0000256" key="9">
    <source>
        <dbReference type="ARBA" id="ARBA00022833"/>
    </source>
</evidence>
<evidence type="ECO:0000256" key="16">
    <source>
        <dbReference type="SAM" id="MobiDB-lite"/>
    </source>
</evidence>
<dbReference type="Pfam" id="PF01432">
    <property type="entry name" value="Peptidase_M3"/>
    <property type="match status" value="1"/>
</dbReference>
<evidence type="ECO:0000256" key="13">
    <source>
        <dbReference type="ARBA" id="ARBA00025208"/>
    </source>
</evidence>
<gene>
    <name evidence="19" type="ORF">UCRPC4_g01857</name>
</gene>
<dbReference type="GO" id="GO:0004222">
    <property type="term" value="F:metalloendopeptidase activity"/>
    <property type="evidence" value="ECO:0007669"/>
    <property type="project" value="UniProtKB-EC"/>
</dbReference>
<keyword evidence="12" id="KW-0496">Mitochondrion</keyword>
<comment type="catalytic activity">
    <reaction evidence="1">
        <text>Release of an N-terminal octapeptide as second stage of processing of some proteins imported into the mitochondrion.</text>
        <dbReference type="EC" id="3.4.24.59"/>
    </reaction>
</comment>
<name>A0A0G2ET62_PHACM</name>
<dbReference type="Pfam" id="PF01370">
    <property type="entry name" value="Epimerase"/>
    <property type="match status" value="1"/>
</dbReference>
<keyword evidence="7 15" id="KW-0479">Metal-binding</keyword>
<evidence type="ECO:0000256" key="5">
    <source>
        <dbReference type="ARBA" id="ARBA00018046"/>
    </source>
</evidence>
<keyword evidence="6 15" id="KW-0645">Protease</keyword>
<evidence type="ECO:0000256" key="7">
    <source>
        <dbReference type="ARBA" id="ARBA00022723"/>
    </source>
</evidence>
<comment type="caution">
    <text evidence="19">The sequence shown here is derived from an EMBL/GenBank/DDBJ whole genome shotgun (WGS) entry which is preliminary data.</text>
</comment>
<dbReference type="OrthoDB" id="17530at2759"/>
<evidence type="ECO:0000256" key="3">
    <source>
        <dbReference type="ARBA" id="ARBA00006040"/>
    </source>
</evidence>
<keyword evidence="9 15" id="KW-0862">Zinc</keyword>
<evidence type="ECO:0000259" key="18">
    <source>
        <dbReference type="Pfam" id="PF01432"/>
    </source>
</evidence>
<dbReference type="Gene3D" id="3.40.390.10">
    <property type="entry name" value="Collagenase (Catalytic Domain)"/>
    <property type="match status" value="1"/>
</dbReference>
<dbReference type="InterPro" id="IPR036291">
    <property type="entry name" value="NAD(P)-bd_dom_sf"/>
</dbReference>
<feature type="domain" description="Peptidase M3A/M3B catalytic" evidence="18">
    <location>
        <begin position="580"/>
        <end position="1047"/>
    </location>
</feature>
<keyword evidence="10" id="KW-0809">Transit peptide</keyword>
<comment type="cofactor">
    <cofactor evidence="15">
        <name>Zn(2+)</name>
        <dbReference type="ChEBI" id="CHEBI:29105"/>
    </cofactor>
    <text evidence="15">Binds 1 zinc ion.</text>
</comment>
<sequence length="1079" mass="119441">MAAAPVIFITGASGYIGGNTLIQVVEKHPEWMVNALVRDEEQAKVIKGAFPSVNTVLGNLDDHDLLVSESAKADIILNLASADIIPAIQSYLEGLSKRPESARRYLIHTSGSGILADFSTGEGNEAPRVYSDVSDVKEITSFDETHFHRDVDKAVTDGGLAKNVKTAIVSPPTIYGIGKGPLKKRSIQIPAFISGTLERGKSFTIGAGQNVWDLVHIDDLGSAYLLLVEQALKEGGGNATWGPEGYYFVETGEYRWKQIADAVAAYAVPRGLVTSSDLDELTGKEASKIHPWGPLIWGSNARGKADRLRSLGWKRTASNAPASSVPIKVYAPYWTSDVSQSQDDRTLRDVFDSEGFWQSFSRPAATKTAGLVQNIHIKTADGFHEFTIATLAKCKRIVRRVLGASSPGDYRCMAKDLDQLSDLLCRVIDLSDFMRSNHPDQRFVDYANRAYAAMFEYMNELNTNAGLNEQLKKAFSMPEVIDDWSEEEKIVGRILMKEFSNSAIDLPDKERRRFVDLSNDIAALGNEFMHGVEPADQILSLDANKLHGLDPTIVKSSRRWNGKVAFHTYSYESYKVLNFAHDEDVRHQVHTAQRTSSRRQIHRLEELLRKRAELADLSGHQSYAHMTLADKMAKSPEAVNRFLTTLNSTNKTTVETELSRLSAFSRGAAYKPWNYGYYLRQAEQAKQQDVRTSKSRHLQRLTSYFSLGTVMQGISRLFSRLYGVRLVARETPSGETWSQNVRRLDVIHETDGPLAVIYCDLFSRPNKSPNPAHFTLRCSREITDEEQQNPSDVVNDGMPTTKGVSRITGKPVTYQLPVIALVCDFARPNPGTPPLLPLHSVITLFHEMGHAIHSILGRTSLQSISGTRCPTDFAELPSVLMESFAVDPTVLSLYARHYSTNEPLTPEMISILLSENASRASFGGAIANESQILMSFLDQAYHSLSPTSSPIDSTAMCHHIYAAHSSLDPEPPTTSWQGSFTHLYGYGSTYYSYLFDRAIARRVWQQIFKSGKDQGAIHRESGEKFKNAVLRWGGGRDPWICLEDLLGNGDGVLADGTDKAMLEVGKWGVGVGEGDAVGL</sequence>
<reference evidence="19 20" key="2">
    <citation type="submission" date="2015-05" db="EMBL/GenBank/DDBJ databases">
        <authorList>
            <person name="Morales-Cruz A."/>
            <person name="Amrine K.C."/>
            <person name="Cantu D."/>
        </authorList>
    </citation>
    <scope>NUCLEOTIDE SEQUENCE [LARGE SCALE GENOMIC DNA]</scope>
    <source>
        <strain evidence="19">UCRPC4</strain>
    </source>
</reference>
<dbReference type="SUPFAM" id="SSF51735">
    <property type="entry name" value="NAD(P)-binding Rossmann-fold domains"/>
    <property type="match status" value="1"/>
</dbReference>
<dbReference type="Gene3D" id="1.10.1370.10">
    <property type="entry name" value="Neurolysin, domain 3"/>
    <property type="match status" value="1"/>
</dbReference>
<dbReference type="GO" id="GO:0006627">
    <property type="term" value="P:protein processing involved in protein targeting to mitochondrion"/>
    <property type="evidence" value="ECO:0007669"/>
    <property type="project" value="TreeGrafter"/>
</dbReference>
<dbReference type="InterPro" id="IPR033851">
    <property type="entry name" value="M3A_MIP"/>
</dbReference>
<dbReference type="AlphaFoldDB" id="A0A0G2ET62"/>
<evidence type="ECO:0000256" key="4">
    <source>
        <dbReference type="ARBA" id="ARBA00012441"/>
    </source>
</evidence>
<dbReference type="InterPro" id="IPR024077">
    <property type="entry name" value="Neurolysin/TOP_dom2"/>
</dbReference>
<evidence type="ECO:0000256" key="1">
    <source>
        <dbReference type="ARBA" id="ARBA00000436"/>
    </source>
</evidence>
<dbReference type="InterPro" id="IPR045090">
    <property type="entry name" value="Pept_M3A_M3B"/>
</dbReference>
<evidence type="ECO:0000313" key="19">
    <source>
        <dbReference type="EMBL" id="KKY25379.1"/>
    </source>
</evidence>
<evidence type="ECO:0000259" key="17">
    <source>
        <dbReference type="Pfam" id="PF01370"/>
    </source>
</evidence>
<feature type="region of interest" description="Disordered" evidence="16">
    <location>
        <begin position="785"/>
        <end position="806"/>
    </location>
</feature>
<protein>
    <recommendedName>
        <fullName evidence="5">Mitochondrial intermediate peptidase</fullName>
        <ecNumber evidence="4">3.4.24.59</ecNumber>
    </recommendedName>
    <alternativeName>
        <fullName evidence="14">Octapeptidyl aminopeptidase</fullName>
    </alternativeName>
</protein>
<evidence type="ECO:0000256" key="2">
    <source>
        <dbReference type="ARBA" id="ARBA00004305"/>
    </source>
</evidence>
<organism evidence="19 20">
    <name type="scientific">Phaeomoniella chlamydospora</name>
    <name type="common">Phaeoacremonium chlamydosporum</name>
    <dbReference type="NCBI Taxonomy" id="158046"/>
    <lineage>
        <taxon>Eukaryota</taxon>
        <taxon>Fungi</taxon>
        <taxon>Dikarya</taxon>
        <taxon>Ascomycota</taxon>
        <taxon>Pezizomycotina</taxon>
        <taxon>Eurotiomycetes</taxon>
        <taxon>Chaetothyriomycetidae</taxon>
        <taxon>Phaeomoniellales</taxon>
        <taxon>Phaeomoniellaceae</taxon>
        <taxon>Phaeomoniella</taxon>
    </lineage>
</organism>